<proteinExistence type="predicted"/>
<reference evidence="1" key="1">
    <citation type="submission" date="2019-10" db="EMBL/GenBank/DDBJ databases">
        <authorList>
            <consortium name="DOE Joint Genome Institute"/>
            <person name="Kuo A."/>
            <person name="Miyauchi S."/>
            <person name="Kiss E."/>
            <person name="Drula E."/>
            <person name="Kohler A."/>
            <person name="Sanchez-Garcia M."/>
            <person name="Andreopoulos B."/>
            <person name="Barry K.W."/>
            <person name="Bonito G."/>
            <person name="Buee M."/>
            <person name="Carver A."/>
            <person name="Chen C."/>
            <person name="Cichocki N."/>
            <person name="Clum A."/>
            <person name="Culley D."/>
            <person name="Crous P.W."/>
            <person name="Fauchery L."/>
            <person name="Girlanda M."/>
            <person name="Hayes R."/>
            <person name="Keri Z."/>
            <person name="Labutti K."/>
            <person name="Lipzen A."/>
            <person name="Lombard V."/>
            <person name="Magnuson J."/>
            <person name="Maillard F."/>
            <person name="Morin E."/>
            <person name="Murat C."/>
            <person name="Nolan M."/>
            <person name="Ohm R."/>
            <person name="Pangilinan J."/>
            <person name="Pereira M."/>
            <person name="Perotto S."/>
            <person name="Peter M."/>
            <person name="Riley R."/>
            <person name="Sitrit Y."/>
            <person name="Stielow B."/>
            <person name="Szollosi G."/>
            <person name="Zifcakova L."/>
            <person name="Stursova M."/>
            <person name="Spatafora J.W."/>
            <person name="Tedersoo L."/>
            <person name="Vaario L.-M."/>
            <person name="Yamada A."/>
            <person name="Yan M."/>
            <person name="Wang P."/>
            <person name="Xu J."/>
            <person name="Bruns T."/>
            <person name="Baldrian P."/>
            <person name="Vilgalys R."/>
            <person name="Henrissat B."/>
            <person name="Grigoriev I.V."/>
            <person name="Hibbett D."/>
            <person name="Nagy L.G."/>
            <person name="Martin F.M."/>
        </authorList>
    </citation>
    <scope>NUCLEOTIDE SEQUENCE</scope>
    <source>
        <strain evidence="1">P2</strain>
    </source>
</reference>
<sequence>MHAPAEVVSSLSFAPDVHYLLWAGISYRWLRLFDVRTPVPSTTNVATKVQGIATDPFIPNRVATVGDGIVSIWDSRRLPQPILTFSEHDSYGDGAKPYLGPLTFTTIEFSSVRRGTVATLEKDSTHVRFWDLQEAQFHEVTDGRSRDSSVSDSRTSGGKLSWANPSNMLSWTASPSGNIHAAEGRRNRDLSPSTRAVSTILVDTRKTKDFPASLSSFALVPERSNNPLSSKLVVVNKEGDLEVYSVHDTPSNCSWSHRGDLSLALGSSYRIFSTPKHVGSNPNPWEVPLLHKHSREASPGSKEQTRDDDQSRNRGRSQSLVSPPTFGRGDEDGFPALSATLLKSALDAQRASNPQGNTPDGVSLPPSLSRRSAAVTRAPSLRDLRTAVKTQAVVEEPLQVETLAQPTNVDRLADLDFDLEKDPQFIRSNGTNQPPQLSAYQKVRQVLQGDISAAMRWRAAKGYGLSNLGHNFVITSEDSMLSEMWLWINYSKQILEPSKPKLSPYDFSGQGVLGIWEGGLPTSTPRRPLDSIPASPMASVKSVTDHVKSASGDGRSNSKTRDLVSSSRRGSRLLLDTNPLSTSSAVQEDDYSAALNALCLKAGDTGGKWKPGTPTSRMAQRRTCLLLVGWSLREEELNHAITKWELENKHSQAACWLIFTGQYHRAVKVLMNSKDESHYLICGTIAALTHNGPGHNSNHSNPDLREHCERLIVHLQDPYLRAMIIHLTVNDWTDVLDEDSLPIRERLAVAFQFLDDKTLSSFLRSVADQAVQRGDLTGLIVTGFTAQGMEILQKYVDVTGDVQTVAIISSLRIPSLISHNGKALTKSVVDKWVEAYEDLLDGWKLFHHRCQFDIERGKIIQEVIGGGDGQRREWQPRQIMIRCNFCNKTVDVVSGKAKGSNVCPNCGKALPRCSICLMTLNVASDPARDAYLVHTGPKDTIAEAIVFCQTCRHGGHASHIMEWFFGDYSAECEGDVNGQGRGNKAHDVCAVPDCDCHCANEM</sequence>
<evidence type="ECO:0000313" key="1">
    <source>
        <dbReference type="EMBL" id="KAF9650594.1"/>
    </source>
</evidence>
<gene>
    <name evidence="1" type="ORF">BDM02DRAFT_3111875</name>
</gene>
<organism evidence="1 2">
    <name type="scientific">Thelephora ganbajun</name>
    <name type="common">Ganba fungus</name>
    <dbReference type="NCBI Taxonomy" id="370292"/>
    <lineage>
        <taxon>Eukaryota</taxon>
        <taxon>Fungi</taxon>
        <taxon>Dikarya</taxon>
        <taxon>Basidiomycota</taxon>
        <taxon>Agaricomycotina</taxon>
        <taxon>Agaricomycetes</taxon>
        <taxon>Thelephorales</taxon>
        <taxon>Thelephoraceae</taxon>
        <taxon>Thelephora</taxon>
    </lineage>
</organism>
<accession>A0ACB6ZM19</accession>
<comment type="caution">
    <text evidence="1">The sequence shown here is derived from an EMBL/GenBank/DDBJ whole genome shotgun (WGS) entry which is preliminary data.</text>
</comment>
<evidence type="ECO:0000313" key="2">
    <source>
        <dbReference type="Proteomes" id="UP000886501"/>
    </source>
</evidence>
<reference evidence="1" key="2">
    <citation type="journal article" date="2020" name="Nat. Commun.">
        <title>Large-scale genome sequencing of mycorrhizal fungi provides insights into the early evolution of symbiotic traits.</title>
        <authorList>
            <person name="Miyauchi S."/>
            <person name="Kiss E."/>
            <person name="Kuo A."/>
            <person name="Drula E."/>
            <person name="Kohler A."/>
            <person name="Sanchez-Garcia M."/>
            <person name="Morin E."/>
            <person name="Andreopoulos B."/>
            <person name="Barry K.W."/>
            <person name="Bonito G."/>
            <person name="Buee M."/>
            <person name="Carver A."/>
            <person name="Chen C."/>
            <person name="Cichocki N."/>
            <person name="Clum A."/>
            <person name="Culley D."/>
            <person name="Crous P.W."/>
            <person name="Fauchery L."/>
            <person name="Girlanda M."/>
            <person name="Hayes R.D."/>
            <person name="Keri Z."/>
            <person name="LaButti K."/>
            <person name="Lipzen A."/>
            <person name="Lombard V."/>
            <person name="Magnuson J."/>
            <person name="Maillard F."/>
            <person name="Murat C."/>
            <person name="Nolan M."/>
            <person name="Ohm R.A."/>
            <person name="Pangilinan J."/>
            <person name="Pereira M.F."/>
            <person name="Perotto S."/>
            <person name="Peter M."/>
            <person name="Pfister S."/>
            <person name="Riley R."/>
            <person name="Sitrit Y."/>
            <person name="Stielow J.B."/>
            <person name="Szollosi G."/>
            <person name="Zifcakova L."/>
            <person name="Stursova M."/>
            <person name="Spatafora J.W."/>
            <person name="Tedersoo L."/>
            <person name="Vaario L.M."/>
            <person name="Yamada A."/>
            <person name="Yan M."/>
            <person name="Wang P."/>
            <person name="Xu J."/>
            <person name="Bruns T."/>
            <person name="Baldrian P."/>
            <person name="Vilgalys R."/>
            <person name="Dunand C."/>
            <person name="Henrissat B."/>
            <person name="Grigoriev I.V."/>
            <person name="Hibbett D."/>
            <person name="Nagy L.G."/>
            <person name="Martin F.M."/>
        </authorList>
    </citation>
    <scope>NUCLEOTIDE SEQUENCE</scope>
    <source>
        <strain evidence="1">P2</strain>
    </source>
</reference>
<protein>
    <submittedName>
        <fullName evidence="1">Uncharacterized protein</fullName>
    </submittedName>
</protein>
<dbReference type="Proteomes" id="UP000886501">
    <property type="component" value="Unassembled WGS sequence"/>
</dbReference>
<keyword evidence="2" id="KW-1185">Reference proteome</keyword>
<dbReference type="EMBL" id="MU117983">
    <property type="protein sequence ID" value="KAF9650594.1"/>
    <property type="molecule type" value="Genomic_DNA"/>
</dbReference>
<name>A0ACB6ZM19_THEGA</name>